<dbReference type="Pfam" id="PF03749">
    <property type="entry name" value="SfsA"/>
    <property type="match status" value="1"/>
</dbReference>
<dbReference type="FunCoup" id="E6W407">
    <property type="interactions" value="14"/>
</dbReference>
<evidence type="ECO:0000256" key="1">
    <source>
        <dbReference type="HAMAP-Rule" id="MF_00095"/>
    </source>
</evidence>
<feature type="domain" description="SfsA N-terminal OB" evidence="3">
    <location>
        <begin position="12"/>
        <end position="78"/>
    </location>
</feature>
<dbReference type="FunFam" id="3.40.1350.60:FF:000001">
    <property type="entry name" value="Sugar fermentation stimulation protein A"/>
    <property type="match status" value="1"/>
</dbReference>
<reference evidence="4 5" key="1">
    <citation type="submission" date="2010-12" db="EMBL/GenBank/DDBJ databases">
        <title>Complete sequence of Desulfurispirillum indicum S5.</title>
        <authorList>
            <consortium name="US DOE Joint Genome Institute"/>
            <person name="Lucas S."/>
            <person name="Copeland A."/>
            <person name="Lapidus A."/>
            <person name="Cheng J.-F."/>
            <person name="Goodwin L."/>
            <person name="Pitluck S."/>
            <person name="Chertkov O."/>
            <person name="Held B."/>
            <person name="Detter J.C."/>
            <person name="Han C."/>
            <person name="Tapia R."/>
            <person name="Land M."/>
            <person name="Hauser L."/>
            <person name="Kyrpides N."/>
            <person name="Ivanova N."/>
            <person name="Mikhailova N."/>
            <person name="Haggblom M."/>
            <person name="Rauschenbach I."/>
            <person name="Bini E."/>
            <person name="Woyke T."/>
        </authorList>
    </citation>
    <scope>NUCLEOTIDE SEQUENCE [LARGE SCALE GENOMIC DNA]</scope>
    <source>
        <strain evidence="5">ATCC BAA-1389 / DSM 22839 / S5</strain>
    </source>
</reference>
<dbReference type="CDD" id="cd22359">
    <property type="entry name" value="SfsA-like_bacterial"/>
    <property type="match status" value="1"/>
</dbReference>
<dbReference type="Gene3D" id="3.40.1350.60">
    <property type="match status" value="1"/>
</dbReference>
<protein>
    <recommendedName>
        <fullName evidence="1">Sugar fermentation stimulation protein homolog</fullName>
    </recommendedName>
</protein>
<dbReference type="FunFam" id="2.40.50.580:FF:000001">
    <property type="entry name" value="Sugar fermentation stimulation protein A"/>
    <property type="match status" value="1"/>
</dbReference>
<dbReference type="HAMAP" id="MF_00095">
    <property type="entry name" value="SfsA"/>
    <property type="match status" value="1"/>
</dbReference>
<dbReference type="PANTHER" id="PTHR30545:SF2">
    <property type="entry name" value="SUGAR FERMENTATION STIMULATION PROTEIN A"/>
    <property type="match status" value="1"/>
</dbReference>
<dbReference type="GO" id="GO:0003677">
    <property type="term" value="F:DNA binding"/>
    <property type="evidence" value="ECO:0007669"/>
    <property type="project" value="InterPro"/>
</dbReference>
<dbReference type="Pfam" id="PF17746">
    <property type="entry name" value="SfsA_N"/>
    <property type="match status" value="1"/>
</dbReference>
<sequence length="240" mass="26708">MLLPPLIFGTLIQRYKRFLADVRLEDGTVVTAHCPNSGSMLGCAEPGSVVALSRSDNPRRKLSYTWELVQVDGNWIGINTFRTNGIVEEAVAGGAVPELQGYACLRREVRYGHQRSRIDLLLEDDQRGRCYVEVKSVTLKLDGRACFPDAVTTRGQKHTEELMAMVAEGHRAVVFFLVQRSDVECFTPADAIDRRYGQLLRQALQAGVEVCIYGTEISPASIVVAEALAGDWRQHEEQQT</sequence>
<evidence type="ECO:0000259" key="2">
    <source>
        <dbReference type="Pfam" id="PF03749"/>
    </source>
</evidence>
<dbReference type="InterPro" id="IPR005224">
    <property type="entry name" value="SfsA"/>
</dbReference>
<dbReference type="InParanoid" id="E6W407"/>
<proteinExistence type="inferred from homology"/>
<dbReference type="AlphaFoldDB" id="E6W407"/>
<dbReference type="STRING" id="653733.Selin_2251"/>
<dbReference type="RefSeq" id="WP_013506847.1">
    <property type="nucleotide sequence ID" value="NC_014836.1"/>
</dbReference>
<dbReference type="PANTHER" id="PTHR30545">
    <property type="entry name" value="SUGAR FERMENTATION STIMULATION PROTEIN A"/>
    <property type="match status" value="1"/>
</dbReference>
<organism evidence="4 5">
    <name type="scientific">Desulfurispirillum indicum (strain ATCC BAA-1389 / DSM 22839 / S5)</name>
    <dbReference type="NCBI Taxonomy" id="653733"/>
    <lineage>
        <taxon>Bacteria</taxon>
        <taxon>Pseudomonadati</taxon>
        <taxon>Chrysiogenota</taxon>
        <taxon>Chrysiogenia</taxon>
        <taxon>Chrysiogenales</taxon>
        <taxon>Chrysiogenaceae</taxon>
        <taxon>Desulfurispirillum</taxon>
    </lineage>
</organism>
<dbReference type="OrthoDB" id="9802365at2"/>
<comment type="similarity">
    <text evidence="1">Belongs to the SfsA family.</text>
</comment>
<dbReference type="Proteomes" id="UP000002572">
    <property type="component" value="Chromosome"/>
</dbReference>
<name>E6W407_DESIS</name>
<dbReference type="NCBIfam" id="TIGR00230">
    <property type="entry name" value="sfsA"/>
    <property type="match status" value="1"/>
</dbReference>
<feature type="domain" description="Sugar fermentation stimulation protein C-terminal" evidence="2">
    <location>
        <begin position="83"/>
        <end position="220"/>
    </location>
</feature>
<evidence type="ECO:0000313" key="5">
    <source>
        <dbReference type="Proteomes" id="UP000002572"/>
    </source>
</evidence>
<dbReference type="InterPro" id="IPR041465">
    <property type="entry name" value="SfsA_N"/>
</dbReference>
<evidence type="ECO:0000313" key="4">
    <source>
        <dbReference type="EMBL" id="ADU66971.1"/>
    </source>
</evidence>
<dbReference type="eggNOG" id="COG1489">
    <property type="taxonomic scope" value="Bacteria"/>
</dbReference>
<dbReference type="HOGENOM" id="CLU_052299_2_0_0"/>
<dbReference type="InterPro" id="IPR040452">
    <property type="entry name" value="SfsA_C"/>
</dbReference>
<gene>
    <name evidence="1" type="primary">sfsA</name>
    <name evidence="4" type="ordered locus">Selin_2251</name>
</gene>
<dbReference type="KEGG" id="din:Selin_2251"/>
<dbReference type="EMBL" id="CP002432">
    <property type="protein sequence ID" value="ADU66971.1"/>
    <property type="molecule type" value="Genomic_DNA"/>
</dbReference>
<accession>E6W407</accession>
<dbReference type="Gene3D" id="2.40.50.580">
    <property type="match status" value="1"/>
</dbReference>
<evidence type="ECO:0000259" key="3">
    <source>
        <dbReference type="Pfam" id="PF17746"/>
    </source>
</evidence>
<keyword evidence="5" id="KW-1185">Reference proteome</keyword>